<protein>
    <submittedName>
        <fullName evidence="1">Uncharacterized protein</fullName>
    </submittedName>
</protein>
<proteinExistence type="predicted"/>
<dbReference type="EMBL" id="KV921892">
    <property type="protein sequence ID" value="ORE08153.1"/>
    <property type="molecule type" value="Genomic_DNA"/>
</dbReference>
<sequence length="107" mass="12417">MNIQYTIVVDENAKRIADMENEFKDVFSTGKVFGTLFDVREAAKTFGVKHNFPFVAYKSNQKPIHLMYKHGKEYENNHKRVSGDERSLFAKRTPSALAVLLHLRKQE</sequence>
<dbReference type="AlphaFoldDB" id="A0A1X0R818"/>
<accession>A0A1X0R818</accession>
<name>A0A1X0R818_RHIZD</name>
<gene>
    <name evidence="1" type="ORF">BCV72DRAFT_95267</name>
</gene>
<evidence type="ECO:0000313" key="1">
    <source>
        <dbReference type="EMBL" id="ORE08153.1"/>
    </source>
</evidence>
<organism evidence="1">
    <name type="scientific">Rhizopus microsporus var. microsporus</name>
    <dbReference type="NCBI Taxonomy" id="86635"/>
    <lineage>
        <taxon>Eukaryota</taxon>
        <taxon>Fungi</taxon>
        <taxon>Fungi incertae sedis</taxon>
        <taxon>Mucoromycota</taxon>
        <taxon>Mucoromycotina</taxon>
        <taxon>Mucoromycetes</taxon>
        <taxon>Mucorales</taxon>
        <taxon>Mucorineae</taxon>
        <taxon>Rhizopodaceae</taxon>
        <taxon>Rhizopus</taxon>
    </lineage>
</organism>
<reference evidence="1" key="1">
    <citation type="journal article" date="2016" name="Proc. Natl. Acad. Sci. U.S.A.">
        <title>Lipid metabolic changes in an early divergent fungus govern the establishment of a mutualistic symbiosis with endobacteria.</title>
        <authorList>
            <person name="Lastovetsky O.A."/>
            <person name="Gaspar M.L."/>
            <person name="Mondo S.J."/>
            <person name="LaButti K.M."/>
            <person name="Sandor L."/>
            <person name="Grigoriev I.V."/>
            <person name="Henry S.A."/>
            <person name="Pawlowska T.E."/>
        </authorList>
    </citation>
    <scope>NUCLEOTIDE SEQUENCE [LARGE SCALE GENOMIC DNA]</scope>
    <source>
        <strain evidence="1">ATCC 52814</strain>
    </source>
</reference>
<dbReference type="VEuPathDB" id="FungiDB:BCV72DRAFT_95267"/>
<dbReference type="Proteomes" id="UP000242414">
    <property type="component" value="Unassembled WGS sequence"/>
</dbReference>
<dbReference type="OrthoDB" id="2283914at2759"/>